<dbReference type="AlphaFoldDB" id="A0A1H6QD40"/>
<reference evidence="2" key="1">
    <citation type="submission" date="2016-10" db="EMBL/GenBank/DDBJ databases">
        <authorList>
            <person name="Varghese N."/>
        </authorList>
    </citation>
    <scope>NUCLEOTIDE SEQUENCE [LARGE SCALE GENOMIC DNA]</scope>
    <source>
        <strain evidence="2">DSM 20406</strain>
    </source>
</reference>
<name>A0A1H6QD40_9FIRM</name>
<protein>
    <submittedName>
        <fullName evidence="1">Uncharacterized protein</fullName>
    </submittedName>
</protein>
<gene>
    <name evidence="1" type="ORF">SAMN04487834_100334</name>
</gene>
<evidence type="ECO:0000313" key="1">
    <source>
        <dbReference type="EMBL" id="SEI41631.1"/>
    </source>
</evidence>
<sequence length="55" mass="6453">MKKENIHDIYLELNAISQIMHLISLHDEDGSLAYLEYLALKIDDLLIRLNRDSLE</sequence>
<dbReference type="RefSeq" id="WP_156032139.1">
    <property type="nucleotide sequence ID" value="NZ_CACVPP010000050.1"/>
</dbReference>
<dbReference type="GeneID" id="54121405"/>
<keyword evidence="2" id="KW-1185">Reference proteome</keyword>
<organism evidence="1 2">
    <name type="scientific">Sharpea azabuensis</name>
    <dbReference type="NCBI Taxonomy" id="322505"/>
    <lineage>
        <taxon>Bacteria</taxon>
        <taxon>Bacillati</taxon>
        <taxon>Bacillota</taxon>
        <taxon>Erysipelotrichia</taxon>
        <taxon>Erysipelotrichales</taxon>
        <taxon>Coprobacillaceae</taxon>
        <taxon>Sharpea</taxon>
    </lineage>
</organism>
<accession>A0A1H6QD40</accession>
<dbReference type="STRING" id="322505.SAMN04487836_1553"/>
<dbReference type="Proteomes" id="UP000183028">
    <property type="component" value="Unassembled WGS sequence"/>
</dbReference>
<proteinExistence type="predicted"/>
<evidence type="ECO:0000313" key="2">
    <source>
        <dbReference type="Proteomes" id="UP000183028"/>
    </source>
</evidence>
<dbReference type="EMBL" id="FNYK01000003">
    <property type="protein sequence ID" value="SEI41631.1"/>
    <property type="molecule type" value="Genomic_DNA"/>
</dbReference>